<dbReference type="SUPFAM" id="SSF49764">
    <property type="entry name" value="HSP20-like chaperones"/>
    <property type="match status" value="1"/>
</dbReference>
<feature type="domain" description="CS" evidence="5">
    <location>
        <begin position="228"/>
        <end position="317"/>
    </location>
</feature>
<dbReference type="InterPro" id="IPR008978">
    <property type="entry name" value="HSP20-like_chaperone"/>
</dbReference>
<dbReference type="PANTHER" id="PTHR12356:SF3">
    <property type="entry name" value="NUCLEAR MIGRATION PROTEIN NUDC"/>
    <property type="match status" value="1"/>
</dbReference>
<evidence type="ECO:0000256" key="2">
    <source>
        <dbReference type="ARBA" id="ARBA00022490"/>
    </source>
</evidence>
<evidence type="ECO:0000256" key="1">
    <source>
        <dbReference type="ARBA" id="ARBA00004463"/>
    </source>
</evidence>
<evidence type="ECO:0000256" key="3">
    <source>
        <dbReference type="ARBA" id="ARBA00053226"/>
    </source>
</evidence>
<dbReference type="PROSITE" id="PS51203">
    <property type="entry name" value="CS"/>
    <property type="match status" value="1"/>
</dbReference>
<dbReference type="CDD" id="cd06467">
    <property type="entry name" value="p23_NUDC_like"/>
    <property type="match status" value="1"/>
</dbReference>
<feature type="compositionally biased region" description="Basic and acidic residues" evidence="4">
    <location>
        <begin position="102"/>
        <end position="113"/>
    </location>
</feature>
<comment type="subcellular location">
    <subcellularLocation>
        <location evidence="1">Cytoplasmic granule</location>
    </subcellularLocation>
</comment>
<dbReference type="InterPro" id="IPR007052">
    <property type="entry name" value="CS_dom"/>
</dbReference>
<keyword evidence="2" id="KW-0963">Cytoplasm</keyword>
<dbReference type="EMBL" id="JARYMX010000006">
    <property type="protein sequence ID" value="KAJ9545684.1"/>
    <property type="molecule type" value="Genomic_DNA"/>
</dbReference>
<evidence type="ECO:0000313" key="6">
    <source>
        <dbReference type="EMBL" id="KAJ9545684.1"/>
    </source>
</evidence>
<dbReference type="Gene3D" id="2.60.40.790">
    <property type="match status" value="1"/>
</dbReference>
<evidence type="ECO:0000259" key="5">
    <source>
        <dbReference type="PROSITE" id="PS51203"/>
    </source>
</evidence>
<evidence type="ECO:0000256" key="4">
    <source>
        <dbReference type="SAM" id="MobiDB-lite"/>
    </source>
</evidence>
<evidence type="ECO:0000313" key="7">
    <source>
        <dbReference type="Proteomes" id="UP001172457"/>
    </source>
</evidence>
<dbReference type="GO" id="GO:0006950">
    <property type="term" value="P:response to stress"/>
    <property type="evidence" value="ECO:0007669"/>
    <property type="project" value="UniProtKB-ARBA"/>
</dbReference>
<dbReference type="PANTHER" id="PTHR12356">
    <property type="entry name" value="NUCLEAR MOVEMENT PROTEIN NUDC"/>
    <property type="match status" value="1"/>
</dbReference>
<feature type="region of interest" description="Disordered" evidence="4">
    <location>
        <begin position="1"/>
        <end position="24"/>
    </location>
</feature>
<feature type="compositionally biased region" description="Acidic residues" evidence="4">
    <location>
        <begin position="1"/>
        <end position="11"/>
    </location>
</feature>
<accession>A0AA38SN09</accession>
<dbReference type="GO" id="GO:0005737">
    <property type="term" value="C:cytoplasm"/>
    <property type="evidence" value="ECO:0007669"/>
    <property type="project" value="TreeGrafter"/>
</dbReference>
<dbReference type="Pfam" id="PF04969">
    <property type="entry name" value="CS"/>
    <property type="match status" value="1"/>
</dbReference>
<dbReference type="FunFam" id="2.60.40.790:FF:000001">
    <property type="entry name" value="Nuclear migration protein nudC"/>
    <property type="match status" value="1"/>
</dbReference>
<comment type="function">
    <text evidence="3">Small heat shock protein required for the establishment of auxin gradients and for patterning of the apical domain of the embryo. Involved in the specification of the cotyledon primordia. Also required for normal inflorescence and floral meristem function, normal developmental patterning and thermotolerance. Acts as a molecular chaperone.</text>
</comment>
<keyword evidence="7" id="KW-1185">Reference proteome</keyword>
<dbReference type="Proteomes" id="UP001172457">
    <property type="component" value="Chromosome 6"/>
</dbReference>
<feature type="compositionally biased region" description="Basic and acidic residues" evidence="4">
    <location>
        <begin position="127"/>
        <end position="145"/>
    </location>
</feature>
<feature type="compositionally biased region" description="Low complexity" evidence="4">
    <location>
        <begin position="14"/>
        <end position="23"/>
    </location>
</feature>
<dbReference type="GO" id="GO:0006457">
    <property type="term" value="P:protein folding"/>
    <property type="evidence" value="ECO:0007669"/>
    <property type="project" value="TreeGrafter"/>
</dbReference>
<dbReference type="GO" id="GO:0051082">
    <property type="term" value="F:unfolded protein binding"/>
    <property type="evidence" value="ECO:0007669"/>
    <property type="project" value="TreeGrafter"/>
</dbReference>
<proteinExistence type="predicted"/>
<dbReference type="AlphaFoldDB" id="A0AA38SN09"/>
<sequence>MAILSDYEDDDQKQQQTKTTTTEESLKKPFNAVLDSSDPLRFLQAAFEFVARETDLFKTDSVIKDVNGLVRTVKEKLDSDERKRKEKAASSAAASNGGDGGVKVDNKRAKEDSSSSSRPAPVGSDVKVPEDQKMEESDDDKKGLRDVNATEAGSYVVFYRSIYKLLLCSAKIQLQLQTMSVLNVDIVVGHNRRELAFGRGKGEGRQCNCCSFANKVWSYTSPNKGNGLDMENYSWVQSLQEVTVNIPVPPGTKSRFISCEIKKNHLKVGLKGQPPVLEGDLYKPVKVDDCFWSLEDQKSISILLTKQDQMEWWKFLVKGEPEIDTQKVEPENSKLADLDPETRSTVEKMMFDQRQKQMGLPTSDEMQKQDILKKFMSEHPEMDFSRAKIN</sequence>
<organism evidence="6 7">
    <name type="scientific">Centaurea solstitialis</name>
    <name type="common">yellow star-thistle</name>
    <dbReference type="NCBI Taxonomy" id="347529"/>
    <lineage>
        <taxon>Eukaryota</taxon>
        <taxon>Viridiplantae</taxon>
        <taxon>Streptophyta</taxon>
        <taxon>Embryophyta</taxon>
        <taxon>Tracheophyta</taxon>
        <taxon>Spermatophyta</taxon>
        <taxon>Magnoliopsida</taxon>
        <taxon>eudicotyledons</taxon>
        <taxon>Gunneridae</taxon>
        <taxon>Pentapetalae</taxon>
        <taxon>asterids</taxon>
        <taxon>campanulids</taxon>
        <taxon>Asterales</taxon>
        <taxon>Asteraceae</taxon>
        <taxon>Carduoideae</taxon>
        <taxon>Cardueae</taxon>
        <taxon>Centaureinae</taxon>
        <taxon>Centaurea</taxon>
    </lineage>
</organism>
<reference evidence="6" key="1">
    <citation type="submission" date="2023-03" db="EMBL/GenBank/DDBJ databases">
        <title>Chromosome-scale reference genome and RAD-based genetic map of yellow starthistle (Centaurea solstitialis) reveal putative structural variation and QTLs associated with invader traits.</title>
        <authorList>
            <person name="Reatini B."/>
            <person name="Cang F.A."/>
            <person name="Jiang Q."/>
            <person name="Mckibben M.T.W."/>
            <person name="Barker M.S."/>
            <person name="Rieseberg L.H."/>
            <person name="Dlugosch K.M."/>
        </authorList>
    </citation>
    <scope>NUCLEOTIDE SEQUENCE</scope>
    <source>
        <strain evidence="6">CAN-66</strain>
        <tissue evidence="6">Leaf</tissue>
    </source>
</reference>
<name>A0AA38SN09_9ASTR</name>
<feature type="region of interest" description="Disordered" evidence="4">
    <location>
        <begin position="77"/>
        <end position="145"/>
    </location>
</feature>
<gene>
    <name evidence="6" type="ORF">OSB04_025391</name>
</gene>
<protein>
    <recommendedName>
        <fullName evidence="5">CS domain-containing protein</fullName>
    </recommendedName>
</protein>
<dbReference type="InterPro" id="IPR037898">
    <property type="entry name" value="NudC_fam"/>
</dbReference>
<comment type="caution">
    <text evidence="6">The sequence shown here is derived from an EMBL/GenBank/DDBJ whole genome shotgun (WGS) entry which is preliminary data.</text>
</comment>